<dbReference type="GO" id="GO:0019867">
    <property type="term" value="C:outer membrane"/>
    <property type="evidence" value="ECO:0007669"/>
    <property type="project" value="InterPro"/>
</dbReference>
<reference evidence="2" key="1">
    <citation type="submission" date="2014-08" db="EMBL/GenBank/DDBJ databases">
        <title>Draft genome sequences of Sphingobium herbicidovorans.</title>
        <authorList>
            <person name="Gan H.M."/>
            <person name="Gan H.Y."/>
            <person name="Savka M.A."/>
        </authorList>
    </citation>
    <scope>NUCLEOTIDE SEQUENCE [LARGE SCALE GENOMIC DNA]</scope>
    <source>
        <strain evidence="2">NBRC 16415</strain>
    </source>
</reference>
<dbReference type="Proteomes" id="UP000024284">
    <property type="component" value="Unassembled WGS sequence"/>
</dbReference>
<dbReference type="EMBL" id="JFZA02000010">
    <property type="protein sequence ID" value="KFG90808.1"/>
    <property type="molecule type" value="Genomic_DNA"/>
</dbReference>
<proteinExistence type="predicted"/>
<keyword evidence="3" id="KW-1185">Reference proteome</keyword>
<keyword evidence="1" id="KW-0812">Transmembrane</keyword>
<feature type="transmembrane region" description="Helical" evidence="1">
    <location>
        <begin position="33"/>
        <end position="56"/>
    </location>
</feature>
<evidence type="ECO:0000256" key="1">
    <source>
        <dbReference type="SAM" id="Phobius"/>
    </source>
</evidence>
<evidence type="ECO:0000313" key="2">
    <source>
        <dbReference type="EMBL" id="KFG90808.1"/>
    </source>
</evidence>
<keyword evidence="1" id="KW-0472">Membrane</keyword>
<organism evidence="2 3">
    <name type="scientific">Sphingobium herbicidovorans (strain ATCC 700291 / DSM 11019 / CCUG 56400 / KCTC 2939 / LMG 18315 / NBRC 16415 / MH)</name>
    <name type="common">Sphingomonas herbicidovorans</name>
    <dbReference type="NCBI Taxonomy" id="1219045"/>
    <lineage>
        <taxon>Bacteria</taxon>
        <taxon>Pseudomonadati</taxon>
        <taxon>Pseudomonadota</taxon>
        <taxon>Alphaproteobacteria</taxon>
        <taxon>Sphingomonadales</taxon>
        <taxon>Sphingomonadaceae</taxon>
        <taxon>Sphingobium</taxon>
    </lineage>
</organism>
<dbReference type="STRING" id="76947.GCA_002080435_04009"/>
<evidence type="ECO:0000313" key="3">
    <source>
        <dbReference type="Proteomes" id="UP000024284"/>
    </source>
</evidence>
<dbReference type="OrthoDB" id="7173460at2"/>
<dbReference type="NCBIfam" id="TIGR02762">
    <property type="entry name" value="TraL_TIGR"/>
    <property type="match status" value="1"/>
</dbReference>
<dbReference type="eggNOG" id="ENOG5033DHH">
    <property type="taxonomic scope" value="Bacteria"/>
</dbReference>
<dbReference type="RefSeq" id="WP_037463863.1">
    <property type="nucleotide sequence ID" value="NZ_BCZD01000038.1"/>
</dbReference>
<keyword evidence="1" id="KW-1133">Transmembrane helix</keyword>
<protein>
    <submittedName>
        <fullName evidence="2">Type IV conjugative transfer system protein TraL</fullName>
    </submittedName>
</protein>
<dbReference type="AlphaFoldDB" id="A0A086PBP0"/>
<dbReference type="PATRIC" id="fig|1219045.3.peg.1371"/>
<gene>
    <name evidence="2" type="primary">traL</name>
    <name evidence="2" type="ORF">BV98_001339</name>
</gene>
<comment type="caution">
    <text evidence="2">The sequence shown here is derived from an EMBL/GenBank/DDBJ whole genome shotgun (WGS) entry which is preliminary data.</text>
</comment>
<accession>A0A086PBP0</accession>
<dbReference type="Pfam" id="PF07178">
    <property type="entry name" value="TraL"/>
    <property type="match status" value="1"/>
</dbReference>
<name>A0A086PBP0_SPHHM</name>
<dbReference type="InterPro" id="IPR009838">
    <property type="entry name" value="T4SS_TraL"/>
</dbReference>
<sequence length="96" mass="10607">MAQQKYVIPSHLDDPELIGLWTLDEFLAMVAPFIWGILSQHIIIGIASGGAAWWGLRKAKAGRTASWLLHWAYWHLPAGLTGLNATPPSYLRLMAG</sequence>